<protein>
    <submittedName>
        <fullName evidence="1">Uncharacterized protein</fullName>
    </submittedName>
</protein>
<dbReference type="RefSeq" id="WP_125553173.1">
    <property type="nucleotide sequence ID" value="NZ_JBHSSL010000110.1"/>
</dbReference>
<gene>
    <name evidence="1" type="ORF">ACFQGP_12880</name>
</gene>
<sequence>MGYRNGARDELTLTVVEPWQRQSGEYYLLFRDRKGQQYEWQQTHPRRLFEHTASSFRLYAGDQLVIKFTVRALLQNQRYSIQHVFIKQIRQLAPRIDLSFEQQQEFKRFKAELADGKSLYEAY</sequence>
<dbReference type="Proteomes" id="UP001596289">
    <property type="component" value="Unassembled WGS sequence"/>
</dbReference>
<dbReference type="EMBL" id="JBHSSL010000110">
    <property type="protein sequence ID" value="MFC6171447.1"/>
    <property type="molecule type" value="Genomic_DNA"/>
</dbReference>
<keyword evidence="2" id="KW-1185">Reference proteome</keyword>
<accession>A0ABW1RFN0</accession>
<evidence type="ECO:0000313" key="2">
    <source>
        <dbReference type="Proteomes" id="UP001596289"/>
    </source>
</evidence>
<proteinExistence type="predicted"/>
<reference evidence="2" key="1">
    <citation type="journal article" date="2019" name="Int. J. Syst. Evol. Microbiol.">
        <title>The Global Catalogue of Microorganisms (GCM) 10K type strain sequencing project: providing services to taxonomists for standard genome sequencing and annotation.</title>
        <authorList>
            <consortium name="The Broad Institute Genomics Platform"/>
            <consortium name="The Broad Institute Genome Sequencing Center for Infectious Disease"/>
            <person name="Wu L."/>
            <person name="Ma J."/>
        </authorList>
    </citation>
    <scope>NUCLEOTIDE SEQUENCE [LARGE SCALE GENOMIC DNA]</scope>
    <source>
        <strain evidence="2">CCM 8904</strain>
    </source>
</reference>
<evidence type="ECO:0000313" key="1">
    <source>
        <dbReference type="EMBL" id="MFC6171447.1"/>
    </source>
</evidence>
<organism evidence="1 2">
    <name type="scientific">Loigolactobacillus jiayinensis</name>
    <dbReference type="NCBI Taxonomy" id="2486016"/>
    <lineage>
        <taxon>Bacteria</taxon>
        <taxon>Bacillati</taxon>
        <taxon>Bacillota</taxon>
        <taxon>Bacilli</taxon>
        <taxon>Lactobacillales</taxon>
        <taxon>Lactobacillaceae</taxon>
        <taxon>Loigolactobacillus</taxon>
    </lineage>
</organism>
<name>A0ABW1RFN0_9LACO</name>
<comment type="caution">
    <text evidence="1">The sequence shown here is derived from an EMBL/GenBank/DDBJ whole genome shotgun (WGS) entry which is preliminary data.</text>
</comment>